<dbReference type="Proteomes" id="UP000799438">
    <property type="component" value="Unassembled WGS sequence"/>
</dbReference>
<sequence length="219" mass="22582">MYTIRNHSAQCKSHAMTATESNHADLCSAGAGPRSFWSLYSQTTPYFKTPYLRKPHSLADPDSICGCADAGPSPGSSECGSGSSACSSRGRDELCSSNSCVLCSSCSCRPCSSTRGELCSSCTWGPPFSCSSEASDPPPPPAAAAPDSDPAPSRLMPRRRSSHALVASAPRPMTPTPTATPDPALAPVLSAGEPCVWSGGDVIVALVVLEAVVKDAVFI</sequence>
<name>A0A6A6B628_9PEZI</name>
<protein>
    <submittedName>
        <fullName evidence="2">Uncharacterized protein</fullName>
    </submittedName>
</protein>
<proteinExistence type="predicted"/>
<reference evidence="2" key="1">
    <citation type="journal article" date="2020" name="Stud. Mycol.">
        <title>101 Dothideomycetes genomes: a test case for predicting lifestyles and emergence of pathogens.</title>
        <authorList>
            <person name="Haridas S."/>
            <person name="Albert R."/>
            <person name="Binder M."/>
            <person name="Bloem J."/>
            <person name="Labutti K."/>
            <person name="Salamov A."/>
            <person name="Andreopoulos B."/>
            <person name="Baker S."/>
            <person name="Barry K."/>
            <person name="Bills G."/>
            <person name="Bluhm B."/>
            <person name="Cannon C."/>
            <person name="Castanera R."/>
            <person name="Culley D."/>
            <person name="Daum C."/>
            <person name="Ezra D."/>
            <person name="Gonzalez J."/>
            <person name="Henrissat B."/>
            <person name="Kuo A."/>
            <person name="Liang C."/>
            <person name="Lipzen A."/>
            <person name="Lutzoni F."/>
            <person name="Magnuson J."/>
            <person name="Mondo S."/>
            <person name="Nolan M."/>
            <person name="Ohm R."/>
            <person name="Pangilinan J."/>
            <person name="Park H.-J."/>
            <person name="Ramirez L."/>
            <person name="Alfaro M."/>
            <person name="Sun H."/>
            <person name="Tritt A."/>
            <person name="Yoshinaga Y."/>
            <person name="Zwiers L.-H."/>
            <person name="Turgeon B."/>
            <person name="Goodwin S."/>
            <person name="Spatafora J."/>
            <person name="Crous P."/>
            <person name="Grigoriev I."/>
        </authorList>
    </citation>
    <scope>NUCLEOTIDE SEQUENCE</scope>
    <source>
        <strain evidence="2">CBS 121167</strain>
    </source>
</reference>
<keyword evidence="3" id="KW-1185">Reference proteome</keyword>
<accession>A0A6A6B628</accession>
<dbReference type="RefSeq" id="XP_033394801.1">
    <property type="nucleotide sequence ID" value="XM_033547173.1"/>
</dbReference>
<organism evidence="2 3">
    <name type="scientific">Aplosporella prunicola CBS 121167</name>
    <dbReference type="NCBI Taxonomy" id="1176127"/>
    <lineage>
        <taxon>Eukaryota</taxon>
        <taxon>Fungi</taxon>
        <taxon>Dikarya</taxon>
        <taxon>Ascomycota</taxon>
        <taxon>Pezizomycotina</taxon>
        <taxon>Dothideomycetes</taxon>
        <taxon>Dothideomycetes incertae sedis</taxon>
        <taxon>Botryosphaeriales</taxon>
        <taxon>Aplosporellaceae</taxon>
        <taxon>Aplosporella</taxon>
    </lineage>
</organism>
<evidence type="ECO:0000313" key="2">
    <source>
        <dbReference type="EMBL" id="KAF2139088.1"/>
    </source>
</evidence>
<gene>
    <name evidence="2" type="ORF">K452DRAFT_80676</name>
</gene>
<dbReference type="GeneID" id="54304680"/>
<dbReference type="AlphaFoldDB" id="A0A6A6B628"/>
<evidence type="ECO:0000256" key="1">
    <source>
        <dbReference type="SAM" id="MobiDB-lite"/>
    </source>
</evidence>
<dbReference type="EMBL" id="ML995494">
    <property type="protein sequence ID" value="KAF2139088.1"/>
    <property type="molecule type" value="Genomic_DNA"/>
</dbReference>
<evidence type="ECO:0000313" key="3">
    <source>
        <dbReference type="Proteomes" id="UP000799438"/>
    </source>
</evidence>
<feature type="region of interest" description="Disordered" evidence="1">
    <location>
        <begin position="133"/>
        <end position="185"/>
    </location>
</feature>
<feature type="compositionally biased region" description="Low complexity" evidence="1">
    <location>
        <begin position="144"/>
        <end position="153"/>
    </location>
</feature>